<evidence type="ECO:0000256" key="1">
    <source>
        <dbReference type="SAM" id="Phobius"/>
    </source>
</evidence>
<keyword evidence="3" id="KW-1185">Reference proteome</keyword>
<dbReference type="PANTHER" id="PTHR43424:SF1">
    <property type="entry name" value="LOCUS PUTATIVE PROTEIN 1-RELATED"/>
    <property type="match status" value="1"/>
</dbReference>
<evidence type="ECO:0000313" key="2">
    <source>
        <dbReference type="EMBL" id="MBD0726668.1"/>
    </source>
</evidence>
<feature type="transmembrane region" description="Helical" evidence="1">
    <location>
        <begin position="261"/>
        <end position="278"/>
    </location>
</feature>
<evidence type="ECO:0000313" key="3">
    <source>
        <dbReference type="Proteomes" id="UP000661715"/>
    </source>
</evidence>
<feature type="transmembrane region" description="Helical" evidence="1">
    <location>
        <begin position="25"/>
        <end position="43"/>
    </location>
</feature>
<protein>
    <recommendedName>
        <fullName evidence="4">Flippase</fullName>
    </recommendedName>
</protein>
<organism evidence="2 3">
    <name type="scientific">Flavobacterium pokkalii</name>
    <dbReference type="NCBI Taxonomy" id="1940408"/>
    <lineage>
        <taxon>Bacteria</taxon>
        <taxon>Pseudomonadati</taxon>
        <taxon>Bacteroidota</taxon>
        <taxon>Flavobacteriia</taxon>
        <taxon>Flavobacteriales</taxon>
        <taxon>Flavobacteriaceae</taxon>
        <taxon>Flavobacterium</taxon>
    </lineage>
</organism>
<dbReference type="PANTHER" id="PTHR43424">
    <property type="entry name" value="LOCUS PUTATIVE PROTEIN 1-RELATED"/>
    <property type="match status" value="1"/>
</dbReference>
<dbReference type="InterPro" id="IPR052556">
    <property type="entry name" value="PolySynth_Transporter"/>
</dbReference>
<feature type="transmembrane region" description="Helical" evidence="1">
    <location>
        <begin position="177"/>
        <end position="199"/>
    </location>
</feature>
<comment type="caution">
    <text evidence="2">The sequence shown here is derived from an EMBL/GenBank/DDBJ whole genome shotgun (WGS) entry which is preliminary data.</text>
</comment>
<dbReference type="EMBL" id="NASZ01000036">
    <property type="protein sequence ID" value="MBD0726668.1"/>
    <property type="molecule type" value="Genomic_DNA"/>
</dbReference>
<keyword evidence="1" id="KW-0812">Transmembrane</keyword>
<keyword evidence="1" id="KW-1133">Transmembrane helix</keyword>
<name>A0ABR7UYF2_9FLAO</name>
<feature type="transmembrane region" description="Helical" evidence="1">
    <location>
        <begin position="85"/>
        <end position="111"/>
    </location>
</feature>
<feature type="transmembrane region" description="Helical" evidence="1">
    <location>
        <begin position="117"/>
        <end position="139"/>
    </location>
</feature>
<gene>
    <name evidence="2" type="ORF">B6A10_15970</name>
</gene>
<dbReference type="RefSeq" id="WP_188221657.1">
    <property type="nucleotide sequence ID" value="NZ_NASZ01000036.1"/>
</dbReference>
<accession>A0ABR7UYF2</accession>
<dbReference type="Pfam" id="PF13440">
    <property type="entry name" value="Polysacc_synt_3"/>
    <property type="match status" value="1"/>
</dbReference>
<reference evidence="2 3" key="1">
    <citation type="journal article" date="2020" name="Microbiol. Res.">
        <title>Flavobacterium pokkalii sp. nov., a novel plant growth promoting native rhizobacteria isolated from pokkali rice grown in coastal saline affected agricultural regions of southern India, Kerala.</title>
        <authorList>
            <person name="Menon R.R."/>
            <person name="Kumari S."/>
            <person name="Viver T."/>
            <person name="Rameshkumar N."/>
        </authorList>
    </citation>
    <scope>NUCLEOTIDE SEQUENCE [LARGE SCALE GENOMIC DNA]</scope>
    <source>
        <strain evidence="2 3">L1I52</strain>
    </source>
</reference>
<dbReference type="Proteomes" id="UP000661715">
    <property type="component" value="Unassembled WGS sequence"/>
</dbReference>
<feature type="transmembrane region" description="Helical" evidence="1">
    <location>
        <begin position="298"/>
        <end position="322"/>
    </location>
</feature>
<evidence type="ECO:0008006" key="4">
    <source>
        <dbReference type="Google" id="ProtNLM"/>
    </source>
</evidence>
<dbReference type="CDD" id="cd13128">
    <property type="entry name" value="MATE_Wzx_like"/>
    <property type="match status" value="1"/>
</dbReference>
<feature type="transmembrane region" description="Helical" evidence="1">
    <location>
        <begin position="49"/>
        <end position="73"/>
    </location>
</feature>
<keyword evidence="1" id="KW-0472">Membrane</keyword>
<proteinExistence type="predicted"/>
<feature type="transmembrane region" description="Helical" evidence="1">
    <location>
        <begin position="151"/>
        <end position="171"/>
    </location>
</feature>
<feature type="transmembrane region" description="Helical" evidence="1">
    <location>
        <begin position="328"/>
        <end position="350"/>
    </location>
</feature>
<feature type="transmembrane region" description="Helical" evidence="1">
    <location>
        <begin position="219"/>
        <end position="235"/>
    </location>
</feature>
<sequence length="425" mass="48799">MKEKVVYYLSQESSKNAIWLFLDKFLRLGVGLIVGVLVARYLGPELFGKWNYAIAFISLVSAFATLGLDQIVVKHLLDKSQEESIVLGTAFYLRLLGSFISTMIVIVYFYFFKKDTMLLLVAFLTALNLWFQTLDVIDLKNQSQLQSRKTVVVKNSVFVLVSVLRLIFVYFEYSLLSFVLLALIECVLGSAGLILYYGIGNLKKWKFNIRYCKVLLKQAWPLILSGIVIMMYMRLDQIMIGDMIGERGVGLYSVSTRFTELWYFIPTIFATSFFPKLVEKFNLHKENYHTVCLKLFKLLFVISFSISVFFTFSSNFIINFLYGNEYSLSVFALQISIWTGVFVFWGVAAGNMLVVENLNKHNLIKSLQGLGLNVILNLLLIPKYGINGAAIATLISQFYASYLYYFFLKKTRHIFILQTKSILFI</sequence>
<feature type="transmembrane region" description="Helical" evidence="1">
    <location>
        <begin position="362"/>
        <end position="380"/>
    </location>
</feature>
<feature type="transmembrane region" description="Helical" evidence="1">
    <location>
        <begin position="386"/>
        <end position="407"/>
    </location>
</feature>